<reference evidence="5" key="1">
    <citation type="journal article" date="2022" name="Int. J. Mol. Sci.">
        <title>Draft Genome of Tanacetum Coccineum: Genomic Comparison of Closely Related Tanacetum-Family Plants.</title>
        <authorList>
            <person name="Yamashiro T."/>
            <person name="Shiraishi A."/>
            <person name="Nakayama K."/>
            <person name="Satake H."/>
        </authorList>
    </citation>
    <scope>NUCLEOTIDE SEQUENCE</scope>
</reference>
<evidence type="ECO:0000313" key="6">
    <source>
        <dbReference type="Proteomes" id="UP001151760"/>
    </source>
</evidence>
<evidence type="ECO:0000313" key="5">
    <source>
        <dbReference type="EMBL" id="GJT14535.1"/>
    </source>
</evidence>
<accession>A0ABQ5BI76</accession>
<feature type="region of interest" description="Disordered" evidence="2">
    <location>
        <begin position="488"/>
        <end position="515"/>
    </location>
</feature>
<name>A0ABQ5BI76_9ASTR</name>
<protein>
    <submittedName>
        <fullName evidence="5">Retrovirus-related pol polyprotein from transposon TNT 1-94</fullName>
    </submittedName>
</protein>
<sequence length="847" mass="95884">MSENEDRYHDTVLDLEAKLKKNVDLILKLGNSLQGMFMLGPKPLSVYDQQLKHGLGYPNPYTLKQAISQCPKLYLASSLSNSEIPLNVRDTEDTLDDASKSQQKMKEKMNDPIAVANKQNCWTIDYKQINALYKDFVPQKELSAEQKYFPSSFIPSDKTPNATSSVPASMPSESPLIIQLDKMKSCFQTLSELIQKNCKRASIFYTSPEEIQLNDFCQDQVKPIVNELQFYFEFFRKLFQRDIKEMKDVFESTESELCEIKKQNDFLKDQLLEASLRHEVEISVLLNHECVDNSLHAEIEQIKKNSIEIQEGLQAKIKILEKDMEKLKNENVSLEFQVQSLIKERDNAKLEYQKLFDSIKKTRSQSQKEMDELIAHVSEKTYAYGAIRAENQNLLSTISELKTRLETVEKGKSVNTKFDMTNVSQNLLCVTPLNKQVFQKKTVVSKTKEKHVVSKPVTLQTSPDKQRGANSNKNVIVPGMYRVVTTQESQTNEAKSDLSSTGMNAASSVRRPMNRDSHVKNSVLANSKNSAKKVAVYVRKNKQTDNTSANVISNKENVNDVNVANAAKAKTLLCVSCMQNVLILCHDNCLAKYKLNVHSNVRRDLSTNSRTPRSSNTTNVVLKTRFSEKLTQSKSLDTTSVVSKPKIDVGSASKATHKVVQIVLWIVDSGCSKHMTGDRSLLKNFIEKFMGTVRFGNDNFAAITGYGDYIQGNITICHVYYVEGLGHNLFSVGQFCDGDLEVAFHSKTCYVRNLEGDDLLTGGRESNLYTISISDMAASSPVCLMSKATSTKSWLWHRRLSHLNFGTLRDLTIFSWLTVLPKVPNMERFHLCSYEEEKARKLLIHLN</sequence>
<evidence type="ECO:0000259" key="3">
    <source>
        <dbReference type="Pfam" id="PF13976"/>
    </source>
</evidence>
<evidence type="ECO:0000259" key="4">
    <source>
        <dbReference type="Pfam" id="PF22936"/>
    </source>
</evidence>
<dbReference type="Pfam" id="PF22936">
    <property type="entry name" value="Pol_BBD"/>
    <property type="match status" value="1"/>
</dbReference>
<keyword evidence="6" id="KW-1185">Reference proteome</keyword>
<gene>
    <name evidence="5" type="ORF">Tco_0861577</name>
</gene>
<feature type="coiled-coil region" evidence="1">
    <location>
        <begin position="310"/>
        <end position="358"/>
    </location>
</feature>
<comment type="caution">
    <text evidence="5">The sequence shown here is derived from an EMBL/GenBank/DDBJ whole genome shotgun (WGS) entry which is preliminary data.</text>
</comment>
<feature type="compositionally biased region" description="Polar residues" evidence="2">
    <location>
        <begin position="488"/>
        <end position="507"/>
    </location>
</feature>
<evidence type="ECO:0000256" key="2">
    <source>
        <dbReference type="SAM" id="MobiDB-lite"/>
    </source>
</evidence>
<dbReference type="InterPro" id="IPR054722">
    <property type="entry name" value="PolX-like_BBD"/>
</dbReference>
<proteinExistence type="predicted"/>
<dbReference type="Pfam" id="PF13976">
    <property type="entry name" value="gag_pre-integrs"/>
    <property type="match status" value="1"/>
</dbReference>
<reference evidence="5" key="2">
    <citation type="submission" date="2022-01" db="EMBL/GenBank/DDBJ databases">
        <authorList>
            <person name="Yamashiro T."/>
            <person name="Shiraishi A."/>
            <person name="Satake H."/>
            <person name="Nakayama K."/>
        </authorList>
    </citation>
    <scope>NUCLEOTIDE SEQUENCE</scope>
</reference>
<feature type="domain" description="Retrovirus-related Pol polyprotein from transposon TNT 1-94-like beta-barrel" evidence="4">
    <location>
        <begin position="665"/>
        <end position="736"/>
    </location>
</feature>
<feature type="domain" description="GAG-pre-integrase" evidence="3">
    <location>
        <begin position="767"/>
        <end position="822"/>
    </location>
</feature>
<dbReference type="Proteomes" id="UP001151760">
    <property type="component" value="Unassembled WGS sequence"/>
</dbReference>
<evidence type="ECO:0000256" key="1">
    <source>
        <dbReference type="SAM" id="Coils"/>
    </source>
</evidence>
<dbReference type="InterPro" id="IPR025724">
    <property type="entry name" value="GAG-pre-integrase_dom"/>
</dbReference>
<keyword evidence="1" id="KW-0175">Coiled coil</keyword>
<dbReference type="EMBL" id="BQNB010013321">
    <property type="protein sequence ID" value="GJT14535.1"/>
    <property type="molecule type" value="Genomic_DNA"/>
</dbReference>
<organism evidence="5 6">
    <name type="scientific">Tanacetum coccineum</name>
    <dbReference type="NCBI Taxonomy" id="301880"/>
    <lineage>
        <taxon>Eukaryota</taxon>
        <taxon>Viridiplantae</taxon>
        <taxon>Streptophyta</taxon>
        <taxon>Embryophyta</taxon>
        <taxon>Tracheophyta</taxon>
        <taxon>Spermatophyta</taxon>
        <taxon>Magnoliopsida</taxon>
        <taxon>eudicotyledons</taxon>
        <taxon>Gunneridae</taxon>
        <taxon>Pentapetalae</taxon>
        <taxon>asterids</taxon>
        <taxon>campanulids</taxon>
        <taxon>Asterales</taxon>
        <taxon>Asteraceae</taxon>
        <taxon>Asteroideae</taxon>
        <taxon>Anthemideae</taxon>
        <taxon>Anthemidinae</taxon>
        <taxon>Tanacetum</taxon>
    </lineage>
</organism>